<keyword evidence="5" id="KW-0808">Transferase</keyword>
<reference evidence="9 10" key="1">
    <citation type="submission" date="2018-08" db="EMBL/GenBank/DDBJ databases">
        <title>A genome reference for cultivated species of the human gut microbiota.</title>
        <authorList>
            <person name="Zou Y."/>
            <person name="Xue W."/>
            <person name="Luo G."/>
        </authorList>
    </citation>
    <scope>NUCLEOTIDE SEQUENCE [LARGE SCALE GENOMIC DNA]</scope>
    <source>
        <strain evidence="9 10">AF24-29</strain>
    </source>
</reference>
<evidence type="ECO:0000256" key="4">
    <source>
        <dbReference type="ARBA" id="ARBA00022597"/>
    </source>
</evidence>
<keyword evidence="10" id="KW-1185">Reference proteome</keyword>
<dbReference type="InterPro" id="IPR004720">
    <property type="entry name" value="PTS_IIB_sorbose-sp"/>
</dbReference>
<evidence type="ECO:0000256" key="6">
    <source>
        <dbReference type="ARBA" id="ARBA00022683"/>
    </source>
</evidence>
<dbReference type="SUPFAM" id="SSF52728">
    <property type="entry name" value="PTS IIb component"/>
    <property type="match status" value="1"/>
</dbReference>
<dbReference type="GO" id="GO:0005737">
    <property type="term" value="C:cytoplasm"/>
    <property type="evidence" value="ECO:0007669"/>
    <property type="project" value="UniProtKB-SubCell"/>
</dbReference>
<dbReference type="Proteomes" id="UP000284178">
    <property type="component" value="Unassembled WGS sequence"/>
</dbReference>
<evidence type="ECO:0000256" key="1">
    <source>
        <dbReference type="ARBA" id="ARBA00004496"/>
    </source>
</evidence>
<comment type="subcellular location">
    <subcellularLocation>
        <location evidence="1">Cytoplasm</location>
    </subcellularLocation>
</comment>
<sequence>MSIEEIRIDDRLIHGQVCGFWIPYFSITRILIVDEEIGNDPIRKTALKIGCPPNVGLSILDSKTAADKLNRNLDKKDKVLILSRSPQPLLSLYNYGYVFHRITIGNLSQKENSIPICKTVYADPSDFNAFNQLAERGIHLISRMIPSEPEQEVTEMIKKISEDKSR</sequence>
<dbReference type="Pfam" id="PF03830">
    <property type="entry name" value="PTSIIB_sorb"/>
    <property type="match status" value="1"/>
</dbReference>
<keyword evidence="2" id="KW-0813">Transport</keyword>
<proteinExistence type="predicted"/>
<dbReference type="EMBL" id="QRUP01000007">
    <property type="protein sequence ID" value="RGR74927.1"/>
    <property type="molecule type" value="Genomic_DNA"/>
</dbReference>
<keyword evidence="6" id="KW-0598">Phosphotransferase system</keyword>
<evidence type="ECO:0000256" key="5">
    <source>
        <dbReference type="ARBA" id="ARBA00022679"/>
    </source>
</evidence>
<evidence type="ECO:0000256" key="2">
    <source>
        <dbReference type="ARBA" id="ARBA00022448"/>
    </source>
</evidence>
<keyword evidence="3" id="KW-0963">Cytoplasm</keyword>
<name>A0A412G344_9FIRM</name>
<dbReference type="AlphaFoldDB" id="A0A412G344"/>
<dbReference type="PROSITE" id="PS51101">
    <property type="entry name" value="PTS_EIIB_TYPE_4"/>
    <property type="match status" value="1"/>
</dbReference>
<organism evidence="9 10">
    <name type="scientific">Holdemania filiformis</name>
    <dbReference type="NCBI Taxonomy" id="61171"/>
    <lineage>
        <taxon>Bacteria</taxon>
        <taxon>Bacillati</taxon>
        <taxon>Bacillota</taxon>
        <taxon>Erysipelotrichia</taxon>
        <taxon>Erysipelotrichales</taxon>
        <taxon>Erysipelotrichaceae</taxon>
        <taxon>Holdemania</taxon>
    </lineage>
</organism>
<evidence type="ECO:0000256" key="7">
    <source>
        <dbReference type="ARBA" id="ARBA00022777"/>
    </source>
</evidence>
<comment type="caution">
    <text evidence="9">The sequence shown here is derived from an EMBL/GenBank/DDBJ whole genome shotgun (WGS) entry which is preliminary data.</text>
</comment>
<evidence type="ECO:0000313" key="9">
    <source>
        <dbReference type="EMBL" id="RGR74927.1"/>
    </source>
</evidence>
<dbReference type="Gene3D" id="3.40.35.10">
    <property type="entry name" value="Phosphotransferase system, sorbose subfamily IIB component"/>
    <property type="match status" value="1"/>
</dbReference>
<evidence type="ECO:0000256" key="3">
    <source>
        <dbReference type="ARBA" id="ARBA00022490"/>
    </source>
</evidence>
<dbReference type="GO" id="GO:0016301">
    <property type="term" value="F:kinase activity"/>
    <property type="evidence" value="ECO:0007669"/>
    <property type="project" value="UniProtKB-KW"/>
</dbReference>
<evidence type="ECO:0000259" key="8">
    <source>
        <dbReference type="PROSITE" id="PS51101"/>
    </source>
</evidence>
<evidence type="ECO:0000313" key="10">
    <source>
        <dbReference type="Proteomes" id="UP000284178"/>
    </source>
</evidence>
<dbReference type="GO" id="GO:0008982">
    <property type="term" value="F:protein-N(PI)-phosphohistidine-sugar phosphotransferase activity"/>
    <property type="evidence" value="ECO:0007669"/>
    <property type="project" value="InterPro"/>
</dbReference>
<protein>
    <submittedName>
        <fullName evidence="9">PTS mannose/fructose/sorbose transporter subunit IIB</fullName>
    </submittedName>
</protein>
<gene>
    <name evidence="9" type="ORF">DWY25_07510</name>
</gene>
<feature type="domain" description="PTS EIIB type-4" evidence="8">
    <location>
        <begin position="1"/>
        <end position="164"/>
    </location>
</feature>
<dbReference type="GO" id="GO:0009401">
    <property type="term" value="P:phosphoenolpyruvate-dependent sugar phosphotransferase system"/>
    <property type="evidence" value="ECO:0007669"/>
    <property type="project" value="UniProtKB-KW"/>
</dbReference>
<accession>A0A412G344</accession>
<keyword evidence="4" id="KW-0762">Sugar transport</keyword>
<keyword evidence="7" id="KW-0418">Kinase</keyword>
<dbReference type="InterPro" id="IPR036667">
    <property type="entry name" value="PTS_IIB_sorbose-sp_sf"/>
</dbReference>